<reference evidence="2 3" key="1">
    <citation type="submission" date="2016-10" db="EMBL/GenBank/DDBJ databases">
        <authorList>
            <person name="de Groot N.N."/>
        </authorList>
    </citation>
    <scope>NUCLEOTIDE SEQUENCE [LARGE SCALE GENOMIC DNA]</scope>
    <source>
        <strain evidence="2 3">NLAE-zl-C500</strain>
    </source>
</reference>
<dbReference type="Proteomes" id="UP000183670">
    <property type="component" value="Unassembled WGS sequence"/>
</dbReference>
<keyword evidence="1" id="KW-1133">Transmembrane helix</keyword>
<keyword evidence="1" id="KW-0812">Transmembrane</keyword>
<evidence type="ECO:0000313" key="2">
    <source>
        <dbReference type="EMBL" id="SDB76863.1"/>
    </source>
</evidence>
<evidence type="ECO:0000313" key="3">
    <source>
        <dbReference type="Proteomes" id="UP000183670"/>
    </source>
</evidence>
<sequence>MEELIIGVIVVLGIRIVLKGLFGFFGANDYRRDR</sequence>
<evidence type="ECO:0000256" key="1">
    <source>
        <dbReference type="SAM" id="Phobius"/>
    </source>
</evidence>
<proteinExistence type="predicted"/>
<feature type="transmembrane region" description="Helical" evidence="1">
    <location>
        <begin position="6"/>
        <end position="27"/>
    </location>
</feature>
<keyword evidence="1" id="KW-0472">Membrane</keyword>
<accession>A0A1G6G4W2</accession>
<protein>
    <submittedName>
        <fullName evidence="2">Uncharacterized protein</fullName>
    </submittedName>
</protein>
<name>A0A1G6G4W2_BACOV</name>
<dbReference type="EMBL" id="FMYE01000014">
    <property type="protein sequence ID" value="SDB76863.1"/>
    <property type="molecule type" value="Genomic_DNA"/>
</dbReference>
<organism evidence="2 3">
    <name type="scientific">Bacteroides ovatus</name>
    <dbReference type="NCBI Taxonomy" id="28116"/>
    <lineage>
        <taxon>Bacteria</taxon>
        <taxon>Pseudomonadati</taxon>
        <taxon>Bacteroidota</taxon>
        <taxon>Bacteroidia</taxon>
        <taxon>Bacteroidales</taxon>
        <taxon>Bacteroidaceae</taxon>
        <taxon>Bacteroides</taxon>
    </lineage>
</organism>
<dbReference type="AlphaFoldDB" id="A0A1G6G4W2"/>
<gene>
    <name evidence="2" type="ORF">SAMN05192581_101427</name>
</gene>